<sequence>MGSEGELRMSQFVANAEANVAVCAAANDRRCLDEDMLPQPRKWCRAGGLIEDLAMELRDTVLRQLKNRREGFSLEQPFYTDPDYFKLDMETIWYRDWLFVGHDCEVPKSGNYMTVQVGAYSVVIVRGRDGQIRALQNSCRHRGSRVCSAQKGQAARLVCPYHQWTYDLDGKLLFARHMGEEFDKAEFGLKPVACETVAGYVFICLADQPADFAPMRAEVESYMAPHRIWEAKVAHESTIIEKGNWKLVWENNRECYHCAANHPELCRTYPENPSVTGTDGGASDPEIGGHWARCEAAGLPSRFKIDPKGQFRVARMPLIGEAESYTMSGKRAVRRPLSEDVSISHIGALLLFHYPTTWNHFLGDHTISFRVLPLNANETMVTTKWLVHKDAVEGVDYDLEDLTHVWNETNDQDRRIVEENAFGIRSPAYQPGPYSMEDEGGVMQFVNWYSDFMVDRLSGDKARLSAVA</sequence>
<feature type="domain" description="Rieske" evidence="8">
    <location>
        <begin position="97"/>
        <end position="203"/>
    </location>
</feature>
<evidence type="ECO:0000256" key="4">
    <source>
        <dbReference type="ARBA" id="ARBA00023002"/>
    </source>
</evidence>
<dbReference type="InterPro" id="IPR015881">
    <property type="entry name" value="ARHD_Rieske_2Fe_2S"/>
</dbReference>
<protein>
    <submittedName>
        <fullName evidence="9">Rieske 2Fe-2S family protein</fullName>
    </submittedName>
</protein>
<dbReference type="InterPro" id="IPR015879">
    <property type="entry name" value="Ring_hydroxy_dOase_asu_C_dom"/>
</dbReference>
<gene>
    <name evidence="9" type="ORF">SAMN05428983_1967</name>
</gene>
<dbReference type="Pfam" id="PF00848">
    <property type="entry name" value="Ring_hydroxyl_A"/>
    <property type="match status" value="1"/>
</dbReference>
<dbReference type="AlphaFoldDB" id="A0A7Z7BL87"/>
<evidence type="ECO:0000313" key="9">
    <source>
        <dbReference type="EMBL" id="SDJ50389.1"/>
    </source>
</evidence>
<dbReference type="PROSITE" id="PS00570">
    <property type="entry name" value="RING_HYDROXYL_ALPHA"/>
    <property type="match status" value="1"/>
</dbReference>
<dbReference type="Gene3D" id="2.102.10.10">
    <property type="entry name" value="Rieske [2Fe-2S] iron-sulphur domain"/>
    <property type="match status" value="1"/>
</dbReference>
<comment type="cofactor">
    <cofactor evidence="1">
        <name>Fe cation</name>
        <dbReference type="ChEBI" id="CHEBI:24875"/>
    </cofactor>
</comment>
<organism evidence="9 10">
    <name type="scientific">Agrobacterium fabrum</name>
    <dbReference type="NCBI Taxonomy" id="1176649"/>
    <lineage>
        <taxon>Bacteria</taxon>
        <taxon>Pseudomonadati</taxon>
        <taxon>Pseudomonadota</taxon>
        <taxon>Alphaproteobacteria</taxon>
        <taxon>Hyphomicrobiales</taxon>
        <taxon>Rhizobiaceae</taxon>
        <taxon>Rhizobium/Agrobacterium group</taxon>
        <taxon>Agrobacterium</taxon>
        <taxon>Agrobacterium tumefaciens complex</taxon>
    </lineage>
</organism>
<dbReference type="SUPFAM" id="SSF50022">
    <property type="entry name" value="ISP domain"/>
    <property type="match status" value="1"/>
</dbReference>
<comment type="caution">
    <text evidence="9">The sequence shown here is derived from an EMBL/GenBank/DDBJ whole genome shotgun (WGS) entry which is preliminary data.</text>
</comment>
<evidence type="ECO:0000256" key="1">
    <source>
        <dbReference type="ARBA" id="ARBA00001962"/>
    </source>
</evidence>
<keyword evidence="4" id="KW-0560">Oxidoreductase</keyword>
<evidence type="ECO:0000256" key="6">
    <source>
        <dbReference type="ARBA" id="ARBA00023014"/>
    </source>
</evidence>
<keyword evidence="7" id="KW-0520">NAD</keyword>
<evidence type="ECO:0000256" key="5">
    <source>
        <dbReference type="ARBA" id="ARBA00023004"/>
    </source>
</evidence>
<dbReference type="Pfam" id="PF00355">
    <property type="entry name" value="Rieske"/>
    <property type="match status" value="1"/>
</dbReference>
<keyword evidence="2" id="KW-0001">2Fe-2S</keyword>
<dbReference type="CDD" id="cd03469">
    <property type="entry name" value="Rieske_RO_Alpha_N"/>
    <property type="match status" value="1"/>
</dbReference>
<evidence type="ECO:0000259" key="8">
    <source>
        <dbReference type="PROSITE" id="PS51296"/>
    </source>
</evidence>
<dbReference type="InterPro" id="IPR001663">
    <property type="entry name" value="Rng_hydr_dOase-A"/>
</dbReference>
<dbReference type="Gene3D" id="3.90.380.10">
    <property type="entry name" value="Naphthalene 1,2-dioxygenase Alpha Subunit, Chain A, domain 1"/>
    <property type="match status" value="1"/>
</dbReference>
<dbReference type="InterPro" id="IPR036922">
    <property type="entry name" value="Rieske_2Fe-2S_sf"/>
</dbReference>
<dbReference type="InterPro" id="IPR017941">
    <property type="entry name" value="Rieske_2Fe-2S"/>
</dbReference>
<evidence type="ECO:0000313" key="10">
    <source>
        <dbReference type="Proteomes" id="UP000198917"/>
    </source>
</evidence>
<dbReference type="PANTHER" id="PTHR43756">
    <property type="entry name" value="CHOLINE MONOOXYGENASE, CHLOROPLASTIC"/>
    <property type="match status" value="1"/>
</dbReference>
<evidence type="ECO:0000256" key="2">
    <source>
        <dbReference type="ARBA" id="ARBA00022714"/>
    </source>
</evidence>
<dbReference type="PRINTS" id="PR00090">
    <property type="entry name" value="RNGDIOXGNASE"/>
</dbReference>
<reference evidence="9 10" key="1">
    <citation type="submission" date="2016-10" db="EMBL/GenBank/DDBJ databases">
        <authorList>
            <person name="Varghese N."/>
            <person name="Submissions S."/>
        </authorList>
    </citation>
    <scope>NUCLEOTIDE SEQUENCE [LARGE SCALE GENOMIC DNA]</scope>
    <source>
        <strain evidence="9 10">PDC82</strain>
    </source>
</reference>
<evidence type="ECO:0000256" key="3">
    <source>
        <dbReference type="ARBA" id="ARBA00022723"/>
    </source>
</evidence>
<dbReference type="SUPFAM" id="SSF55961">
    <property type="entry name" value="Bet v1-like"/>
    <property type="match status" value="1"/>
</dbReference>
<accession>A0A7Z7BL87</accession>
<keyword evidence="3" id="KW-0479">Metal-binding</keyword>
<dbReference type="GO" id="GO:0005506">
    <property type="term" value="F:iron ion binding"/>
    <property type="evidence" value="ECO:0007669"/>
    <property type="project" value="InterPro"/>
</dbReference>
<dbReference type="GO" id="GO:0051537">
    <property type="term" value="F:2 iron, 2 sulfur cluster binding"/>
    <property type="evidence" value="ECO:0007669"/>
    <property type="project" value="UniProtKB-KW"/>
</dbReference>
<name>A0A7Z7BL87_9HYPH</name>
<dbReference type="CDD" id="cd08884">
    <property type="entry name" value="RHO_alpha_C_GbcA-like"/>
    <property type="match status" value="1"/>
</dbReference>
<keyword evidence="6" id="KW-0411">Iron-sulfur</keyword>
<evidence type="ECO:0000256" key="7">
    <source>
        <dbReference type="ARBA" id="ARBA00023027"/>
    </source>
</evidence>
<dbReference type="GO" id="GO:0016491">
    <property type="term" value="F:oxidoreductase activity"/>
    <property type="evidence" value="ECO:0007669"/>
    <property type="project" value="UniProtKB-KW"/>
</dbReference>
<keyword evidence="5" id="KW-0408">Iron</keyword>
<proteinExistence type="predicted"/>
<dbReference type="Proteomes" id="UP000198917">
    <property type="component" value="Unassembled WGS sequence"/>
</dbReference>
<dbReference type="PANTHER" id="PTHR43756:SF5">
    <property type="entry name" value="CHOLINE MONOOXYGENASE, CHLOROPLASTIC"/>
    <property type="match status" value="1"/>
</dbReference>
<dbReference type="PROSITE" id="PS51296">
    <property type="entry name" value="RIESKE"/>
    <property type="match status" value="1"/>
</dbReference>
<dbReference type="EMBL" id="FNEW01000001">
    <property type="protein sequence ID" value="SDJ50389.1"/>
    <property type="molecule type" value="Genomic_DNA"/>
</dbReference>